<dbReference type="GO" id="GO:0016020">
    <property type="term" value="C:membrane"/>
    <property type="evidence" value="ECO:0007669"/>
    <property type="project" value="TreeGrafter"/>
</dbReference>
<dbReference type="PANTHER" id="PTHR43798:SF33">
    <property type="entry name" value="HYDROLASE, PUTATIVE (AFU_ORTHOLOGUE AFUA_2G14860)-RELATED"/>
    <property type="match status" value="1"/>
</dbReference>
<feature type="domain" description="AB hydrolase-1" evidence="1">
    <location>
        <begin position="20"/>
        <end position="115"/>
    </location>
</feature>
<gene>
    <name evidence="2" type="ORF">METZ01_LOCUS275271</name>
</gene>
<evidence type="ECO:0000259" key="1">
    <source>
        <dbReference type="Pfam" id="PF00561"/>
    </source>
</evidence>
<evidence type="ECO:0000313" key="2">
    <source>
        <dbReference type="EMBL" id="SVC22417.1"/>
    </source>
</evidence>
<sequence>MPYANISGINLYYEDYGTGPAVMLTPGGRNDTNGLRPLAALLSPHCRVILHDRRNCGKSDIAIGGELSEQHAWGEEMGLLLKHIGADPAYLAGGSAGSRTSITVAVRHPELIKGIYVWEVSGGPTSGELMSPGYYGQYIDAAEKGGMAAVAETDYFSQRIKDNPSNNDRLLSMDVQEFLSVMRRWQAEFARPNPVGDLTEEELKSVTCPTVLLEGNTPDDVHHKLAAENAHRLMPNTELRPSAWTHEEWDVIGQHDHTFPGIAATNRYSMKAPFYAAQILEFINKVEASQPEAAQVGD</sequence>
<dbReference type="InterPro" id="IPR029058">
    <property type="entry name" value="AB_hydrolase_fold"/>
</dbReference>
<dbReference type="InterPro" id="IPR000073">
    <property type="entry name" value="AB_hydrolase_1"/>
</dbReference>
<protein>
    <recommendedName>
        <fullName evidence="1">AB hydrolase-1 domain-containing protein</fullName>
    </recommendedName>
</protein>
<proteinExistence type="predicted"/>
<dbReference type="SUPFAM" id="SSF53474">
    <property type="entry name" value="alpha/beta-Hydrolases"/>
    <property type="match status" value="1"/>
</dbReference>
<dbReference type="PANTHER" id="PTHR43798">
    <property type="entry name" value="MONOACYLGLYCEROL LIPASE"/>
    <property type="match status" value="1"/>
</dbReference>
<name>A0A382KHJ7_9ZZZZ</name>
<dbReference type="EMBL" id="UINC01079937">
    <property type="protein sequence ID" value="SVC22417.1"/>
    <property type="molecule type" value="Genomic_DNA"/>
</dbReference>
<dbReference type="InterPro" id="IPR050266">
    <property type="entry name" value="AB_hydrolase_sf"/>
</dbReference>
<organism evidence="2">
    <name type="scientific">marine metagenome</name>
    <dbReference type="NCBI Taxonomy" id="408172"/>
    <lineage>
        <taxon>unclassified sequences</taxon>
        <taxon>metagenomes</taxon>
        <taxon>ecological metagenomes</taxon>
    </lineage>
</organism>
<accession>A0A382KHJ7</accession>
<reference evidence="2" key="1">
    <citation type="submission" date="2018-05" db="EMBL/GenBank/DDBJ databases">
        <authorList>
            <person name="Lanie J.A."/>
            <person name="Ng W.-L."/>
            <person name="Kazmierczak K.M."/>
            <person name="Andrzejewski T.M."/>
            <person name="Davidsen T.M."/>
            <person name="Wayne K.J."/>
            <person name="Tettelin H."/>
            <person name="Glass J.I."/>
            <person name="Rusch D."/>
            <person name="Podicherti R."/>
            <person name="Tsui H.-C.T."/>
            <person name="Winkler M.E."/>
        </authorList>
    </citation>
    <scope>NUCLEOTIDE SEQUENCE</scope>
</reference>
<dbReference type="Gene3D" id="3.40.50.1820">
    <property type="entry name" value="alpha/beta hydrolase"/>
    <property type="match status" value="1"/>
</dbReference>
<dbReference type="AlphaFoldDB" id="A0A382KHJ7"/>
<dbReference type="Pfam" id="PF00561">
    <property type="entry name" value="Abhydrolase_1"/>
    <property type="match status" value="1"/>
</dbReference>